<dbReference type="PROSITE" id="PS50005">
    <property type="entry name" value="TPR"/>
    <property type="match status" value="1"/>
</dbReference>
<proteinExistence type="predicted"/>
<keyword evidence="1" id="KW-0802">TPR repeat</keyword>
<dbReference type="SUPFAM" id="SSF48452">
    <property type="entry name" value="TPR-like"/>
    <property type="match status" value="1"/>
</dbReference>
<evidence type="ECO:0000256" key="3">
    <source>
        <dbReference type="SAM" id="SignalP"/>
    </source>
</evidence>
<feature type="signal peptide" evidence="3">
    <location>
        <begin position="1"/>
        <end position="26"/>
    </location>
</feature>
<accession>A0A2S0VQX7</accession>
<keyword evidence="3" id="KW-0732">Signal</keyword>
<dbReference type="Proteomes" id="UP000244441">
    <property type="component" value="Chromosome"/>
</dbReference>
<evidence type="ECO:0000256" key="1">
    <source>
        <dbReference type="PROSITE-ProRule" id="PRU00339"/>
    </source>
</evidence>
<dbReference type="InterPro" id="IPR011990">
    <property type="entry name" value="TPR-like_helical_dom_sf"/>
</dbReference>
<organism evidence="4 5">
    <name type="scientific">Saccharobesus litoralis</name>
    <dbReference type="NCBI Taxonomy" id="2172099"/>
    <lineage>
        <taxon>Bacteria</taxon>
        <taxon>Pseudomonadati</taxon>
        <taxon>Pseudomonadota</taxon>
        <taxon>Gammaproteobacteria</taxon>
        <taxon>Alteromonadales</taxon>
        <taxon>Alteromonadaceae</taxon>
        <taxon>Saccharobesus</taxon>
    </lineage>
</organism>
<dbReference type="EMBL" id="CP026604">
    <property type="protein sequence ID" value="AWB66617.1"/>
    <property type="molecule type" value="Genomic_DNA"/>
</dbReference>
<protein>
    <submittedName>
        <fullName evidence="4">Uncharacterized protein</fullName>
    </submittedName>
</protein>
<feature type="region of interest" description="Disordered" evidence="2">
    <location>
        <begin position="191"/>
        <end position="212"/>
    </location>
</feature>
<dbReference type="KEGG" id="cate:C2869_09320"/>
<evidence type="ECO:0000256" key="2">
    <source>
        <dbReference type="SAM" id="MobiDB-lite"/>
    </source>
</evidence>
<evidence type="ECO:0000313" key="4">
    <source>
        <dbReference type="EMBL" id="AWB66617.1"/>
    </source>
</evidence>
<sequence>MNKFKLWLAKSACCVPLLLLNNTLLAEDFALESAIINSTTQQAIGGTKETGSINQFFVAQKKVVYSALQGLGVDFDQLPASIKRKIEKFHTTNFEAFHMFSMGLDAQDQGKFAEAKAFFEKAIELDPDFGLAGDLSVAMPPTNVQGKVQLRAAITQASKNAASAGKASIEVDMSKAMAALAAGRNVVVGTKENAPRPENKPGEAFTSNEAGDESDFLPPNVIGLSYEQLVNANAVVSIASVNAVDKDNIGYTAQGELESFGSSEALLAQRNNASNSVIDSLTLADGSTVQWGAWNSADGNAFSLTKEGQTIANLQPELRYMIGEGTRQLPGTGSATFTPAGGHLNNVSGNINVDFVNRTVQLNELGFDIGDISFAGLNSSTTYDDNVLSQGFNGNFESGSCIGCRSFSAEASTYTGNFLGNNADGVMLSTMMTTVSDNQAGTVDATVSGTHVFIKQ</sequence>
<dbReference type="SMART" id="SM00028">
    <property type="entry name" value="TPR"/>
    <property type="match status" value="1"/>
</dbReference>
<feature type="repeat" description="TPR" evidence="1">
    <location>
        <begin position="96"/>
        <end position="129"/>
    </location>
</feature>
<evidence type="ECO:0000313" key="5">
    <source>
        <dbReference type="Proteomes" id="UP000244441"/>
    </source>
</evidence>
<dbReference type="AlphaFoldDB" id="A0A2S0VQX7"/>
<feature type="chain" id="PRO_5015459150" evidence="3">
    <location>
        <begin position="27"/>
        <end position="456"/>
    </location>
</feature>
<dbReference type="Gene3D" id="1.25.40.10">
    <property type="entry name" value="Tetratricopeptide repeat domain"/>
    <property type="match status" value="1"/>
</dbReference>
<name>A0A2S0VQX7_9ALTE</name>
<reference evidence="4 5" key="1">
    <citation type="submission" date="2018-01" db="EMBL/GenBank/DDBJ databases">
        <title>Genome sequence of a Cantenovulum-like bacteria.</title>
        <authorList>
            <person name="Tan W.R."/>
            <person name="Lau N.-S."/>
            <person name="Go F."/>
            <person name="Amirul A.-A.A."/>
        </authorList>
    </citation>
    <scope>NUCLEOTIDE SEQUENCE [LARGE SCALE GENOMIC DNA]</scope>
    <source>
        <strain evidence="4 5">CCB-QB4</strain>
    </source>
</reference>
<keyword evidence="5" id="KW-1185">Reference proteome</keyword>
<gene>
    <name evidence="4" type="ORF">C2869_09320</name>
</gene>
<dbReference type="InterPro" id="IPR019734">
    <property type="entry name" value="TPR_rpt"/>
</dbReference>
<dbReference type="RefSeq" id="WP_108602678.1">
    <property type="nucleotide sequence ID" value="NZ_CP026604.1"/>
</dbReference>